<keyword evidence="2" id="KW-1185">Reference proteome</keyword>
<name>A0A9P5C746_9HYPO</name>
<evidence type="ECO:0000313" key="2">
    <source>
        <dbReference type="Proteomes" id="UP000801864"/>
    </source>
</evidence>
<dbReference type="AlphaFoldDB" id="A0A9P5C746"/>
<sequence>MSTDAQTWLYAEPDTPGIAFLPHYLSAAFSSLDSQHIVPGCLNPIYCLLLRTGTPSFISFFISHAHPLPRHLGSDGTTLQLPLHSQDSIFSSGLILGSALKRKEMRQKSTNDILSRPLAPRHLLPCGLVKIWLIMLTSMRTSPPHVRPTVELSQQALWPPPFCPFGMLLSEAS</sequence>
<dbReference type="EMBL" id="QLNT01000025">
    <property type="protein sequence ID" value="KAF3058995.1"/>
    <property type="molecule type" value="Genomic_DNA"/>
</dbReference>
<reference evidence="1 2" key="1">
    <citation type="submission" date="2018-06" db="EMBL/GenBank/DDBJ databases">
        <title>Genome analysis of cellulolytic fungus Trichoderma lentiforme CFAM-422.</title>
        <authorList>
            <person name="Steindorff A.S."/>
            <person name="Formighieri E.F."/>
            <person name="Midorikawa G.E.O."/>
            <person name="Tamietti M.S."/>
            <person name="Ramos E.Z."/>
            <person name="Silva A.S."/>
            <person name="Bon E.P.S."/>
            <person name="Mendes T.D."/>
            <person name="Damaso M.C.T."/>
            <person name="Favaro L.C.L."/>
        </authorList>
    </citation>
    <scope>NUCLEOTIDE SEQUENCE [LARGE SCALE GENOMIC DNA]</scope>
    <source>
        <strain evidence="1 2">CFAM-422</strain>
    </source>
</reference>
<organism evidence="1 2">
    <name type="scientific">Trichoderma lentiforme</name>
    <dbReference type="NCBI Taxonomy" id="1567552"/>
    <lineage>
        <taxon>Eukaryota</taxon>
        <taxon>Fungi</taxon>
        <taxon>Dikarya</taxon>
        <taxon>Ascomycota</taxon>
        <taxon>Pezizomycotina</taxon>
        <taxon>Sordariomycetes</taxon>
        <taxon>Hypocreomycetidae</taxon>
        <taxon>Hypocreales</taxon>
        <taxon>Hypocreaceae</taxon>
        <taxon>Trichoderma</taxon>
    </lineage>
</organism>
<dbReference type="Proteomes" id="UP000801864">
    <property type="component" value="Unassembled WGS sequence"/>
</dbReference>
<proteinExistence type="predicted"/>
<comment type="caution">
    <text evidence="1">The sequence shown here is derived from an EMBL/GenBank/DDBJ whole genome shotgun (WGS) entry which is preliminary data.</text>
</comment>
<accession>A0A9P5C746</accession>
<evidence type="ECO:0000313" key="1">
    <source>
        <dbReference type="EMBL" id="KAF3058995.1"/>
    </source>
</evidence>
<protein>
    <submittedName>
        <fullName evidence="1">Uncharacterized protein</fullName>
    </submittedName>
</protein>
<gene>
    <name evidence="1" type="ORF">CFAM422_011571</name>
</gene>